<keyword evidence="3" id="KW-0238">DNA-binding</keyword>
<organism evidence="6 7">
    <name type="scientific">Mesorhizobium kowhaii</name>
    <dbReference type="NCBI Taxonomy" id="1300272"/>
    <lineage>
        <taxon>Bacteria</taxon>
        <taxon>Pseudomonadati</taxon>
        <taxon>Pseudomonadota</taxon>
        <taxon>Alphaproteobacteria</taxon>
        <taxon>Hyphomicrobiales</taxon>
        <taxon>Phyllobacteriaceae</taxon>
        <taxon>Mesorhizobium</taxon>
    </lineage>
</organism>
<dbReference type="InterPro" id="IPR036390">
    <property type="entry name" value="WH_DNA-bd_sf"/>
</dbReference>
<keyword evidence="2" id="KW-0805">Transcription regulation</keyword>
<proteinExistence type="inferred from homology"/>
<evidence type="ECO:0000313" key="6">
    <source>
        <dbReference type="EMBL" id="PZV35698.1"/>
    </source>
</evidence>
<dbReference type="EMBL" id="MZXV01000056">
    <property type="protein sequence ID" value="PZV35698.1"/>
    <property type="molecule type" value="Genomic_DNA"/>
</dbReference>
<dbReference type="PANTHER" id="PTHR30537:SF1">
    <property type="entry name" value="HTH-TYPE TRANSCRIPTIONAL REGULATOR PGRR"/>
    <property type="match status" value="1"/>
</dbReference>
<comment type="caution">
    <text evidence="6">The sequence shown here is derived from an EMBL/GenBank/DDBJ whole genome shotgun (WGS) entry which is preliminary data.</text>
</comment>
<reference evidence="7" key="1">
    <citation type="submission" date="2017-03" db="EMBL/GenBank/DDBJ databases">
        <authorList>
            <person name="Safronova V.I."/>
            <person name="Sazanova A.L."/>
            <person name="Chirak E.R."/>
        </authorList>
    </citation>
    <scope>NUCLEOTIDE SEQUENCE [LARGE SCALE GENOMIC DNA]</scope>
    <source>
        <strain evidence="7">Ach-343</strain>
    </source>
</reference>
<name>A0A2W7C1K3_9HYPH</name>
<dbReference type="Gene3D" id="3.40.190.290">
    <property type="match status" value="1"/>
</dbReference>
<dbReference type="Pfam" id="PF03466">
    <property type="entry name" value="LysR_substrate"/>
    <property type="match status" value="1"/>
</dbReference>
<gene>
    <name evidence="6" type="ORF">B5V02_27050</name>
</gene>
<keyword evidence="4" id="KW-0804">Transcription</keyword>
<dbReference type="PANTHER" id="PTHR30537">
    <property type="entry name" value="HTH-TYPE TRANSCRIPTIONAL REGULATOR"/>
    <property type="match status" value="1"/>
</dbReference>
<dbReference type="Gene3D" id="1.10.10.10">
    <property type="entry name" value="Winged helix-like DNA-binding domain superfamily/Winged helix DNA-binding domain"/>
    <property type="match status" value="1"/>
</dbReference>
<dbReference type="InterPro" id="IPR058163">
    <property type="entry name" value="LysR-type_TF_proteobact-type"/>
</dbReference>
<evidence type="ECO:0000256" key="3">
    <source>
        <dbReference type="ARBA" id="ARBA00023125"/>
    </source>
</evidence>
<evidence type="ECO:0000256" key="2">
    <source>
        <dbReference type="ARBA" id="ARBA00023015"/>
    </source>
</evidence>
<feature type="domain" description="HTH lysR-type" evidence="5">
    <location>
        <begin position="4"/>
        <end position="61"/>
    </location>
</feature>
<evidence type="ECO:0000256" key="1">
    <source>
        <dbReference type="ARBA" id="ARBA00009437"/>
    </source>
</evidence>
<sequence length="303" mass="32881">MHKPELRELIAFAEAARQLNFTRAAAALGVSLPSFSQTLRGLEEKLGVRLLTRTTRSVSLTAAGEELLANIGPILSGLDSVLDGLNKFRSATGGRLRILGSRTATTVLIAPLIGRFLTKHPEIELEILVDDLHLDLVEHRIDAGIQVGERIEKDMIAVRIADPFNEVLFATRDYLLAHGEPSEPSALVDHWCVRLRSPWDGTIRPWTLHKGAEKAEPVAGTQVVANDLRAVASAIAGGAGIGLVPAVLLQDELRSGRVVTVLDGWGSQISGIYLYYPSRRQLPAALAAFITFMKQNRPAPTRA</sequence>
<evidence type="ECO:0000259" key="5">
    <source>
        <dbReference type="PROSITE" id="PS50931"/>
    </source>
</evidence>
<dbReference type="PROSITE" id="PS50931">
    <property type="entry name" value="HTH_LYSR"/>
    <property type="match status" value="1"/>
</dbReference>
<evidence type="ECO:0000256" key="4">
    <source>
        <dbReference type="ARBA" id="ARBA00023163"/>
    </source>
</evidence>
<accession>A0A2W7C1K3</accession>
<comment type="similarity">
    <text evidence="1">Belongs to the LysR transcriptional regulatory family.</text>
</comment>
<dbReference type="OrthoDB" id="8063215at2"/>
<protein>
    <submittedName>
        <fullName evidence="6">LysR family transcriptional regulator</fullName>
    </submittedName>
</protein>
<dbReference type="GO" id="GO:0006351">
    <property type="term" value="P:DNA-templated transcription"/>
    <property type="evidence" value="ECO:0007669"/>
    <property type="project" value="TreeGrafter"/>
</dbReference>
<dbReference type="GO" id="GO:0043565">
    <property type="term" value="F:sequence-specific DNA binding"/>
    <property type="evidence" value="ECO:0007669"/>
    <property type="project" value="TreeGrafter"/>
</dbReference>
<dbReference type="FunFam" id="1.10.10.10:FF:000001">
    <property type="entry name" value="LysR family transcriptional regulator"/>
    <property type="match status" value="1"/>
</dbReference>
<dbReference type="InterPro" id="IPR005119">
    <property type="entry name" value="LysR_subst-bd"/>
</dbReference>
<dbReference type="GO" id="GO:0003700">
    <property type="term" value="F:DNA-binding transcription factor activity"/>
    <property type="evidence" value="ECO:0007669"/>
    <property type="project" value="InterPro"/>
</dbReference>
<dbReference type="Proteomes" id="UP000248616">
    <property type="component" value="Unassembled WGS sequence"/>
</dbReference>
<dbReference type="InterPro" id="IPR000847">
    <property type="entry name" value="LysR_HTH_N"/>
</dbReference>
<dbReference type="InterPro" id="IPR036388">
    <property type="entry name" value="WH-like_DNA-bd_sf"/>
</dbReference>
<dbReference type="Pfam" id="PF00126">
    <property type="entry name" value="HTH_1"/>
    <property type="match status" value="1"/>
</dbReference>
<dbReference type="AlphaFoldDB" id="A0A2W7C1K3"/>
<evidence type="ECO:0000313" key="7">
    <source>
        <dbReference type="Proteomes" id="UP000248616"/>
    </source>
</evidence>
<dbReference type="RefSeq" id="WP_111547231.1">
    <property type="nucleotide sequence ID" value="NZ_MZXV01000056.1"/>
</dbReference>
<keyword evidence="7" id="KW-1185">Reference proteome</keyword>
<dbReference type="PRINTS" id="PR00039">
    <property type="entry name" value="HTHLYSR"/>
</dbReference>
<dbReference type="SUPFAM" id="SSF53850">
    <property type="entry name" value="Periplasmic binding protein-like II"/>
    <property type="match status" value="1"/>
</dbReference>
<dbReference type="SUPFAM" id="SSF46785">
    <property type="entry name" value="Winged helix' DNA-binding domain"/>
    <property type="match status" value="1"/>
</dbReference>